<protein>
    <submittedName>
        <fullName evidence="2">Glycerol-3-phosphate dehydrogenase [NAD(P)+]</fullName>
    </submittedName>
</protein>
<keyword evidence="3" id="KW-1185">Reference proteome</keyword>
<name>A0A5A7QF30_STRAF</name>
<dbReference type="AlphaFoldDB" id="A0A5A7QF30"/>
<evidence type="ECO:0000313" key="3">
    <source>
        <dbReference type="Proteomes" id="UP000325081"/>
    </source>
</evidence>
<evidence type="ECO:0000313" key="2">
    <source>
        <dbReference type="EMBL" id="GER43869.1"/>
    </source>
</evidence>
<reference evidence="3" key="1">
    <citation type="journal article" date="2019" name="Curr. Biol.">
        <title>Genome Sequence of Striga asiatica Provides Insight into the Evolution of Plant Parasitism.</title>
        <authorList>
            <person name="Yoshida S."/>
            <person name="Kim S."/>
            <person name="Wafula E.K."/>
            <person name="Tanskanen J."/>
            <person name="Kim Y.M."/>
            <person name="Honaas L."/>
            <person name="Yang Z."/>
            <person name="Spallek T."/>
            <person name="Conn C.E."/>
            <person name="Ichihashi Y."/>
            <person name="Cheong K."/>
            <person name="Cui S."/>
            <person name="Der J.P."/>
            <person name="Gundlach H."/>
            <person name="Jiao Y."/>
            <person name="Hori C."/>
            <person name="Ishida J.K."/>
            <person name="Kasahara H."/>
            <person name="Kiba T."/>
            <person name="Kim M.S."/>
            <person name="Koo N."/>
            <person name="Laohavisit A."/>
            <person name="Lee Y.H."/>
            <person name="Lumba S."/>
            <person name="McCourt P."/>
            <person name="Mortimer J.C."/>
            <person name="Mutuku J.M."/>
            <person name="Nomura T."/>
            <person name="Sasaki-Sekimoto Y."/>
            <person name="Seto Y."/>
            <person name="Wang Y."/>
            <person name="Wakatake T."/>
            <person name="Sakakibara H."/>
            <person name="Demura T."/>
            <person name="Yamaguchi S."/>
            <person name="Yoneyama K."/>
            <person name="Manabe R.I."/>
            <person name="Nelson D.C."/>
            <person name="Schulman A.H."/>
            <person name="Timko M.P."/>
            <person name="dePamphilis C.W."/>
            <person name="Choi D."/>
            <person name="Shirasu K."/>
        </authorList>
    </citation>
    <scope>NUCLEOTIDE SEQUENCE [LARGE SCALE GENOMIC DNA]</scope>
    <source>
        <strain evidence="3">cv. UVA1</strain>
    </source>
</reference>
<comment type="caution">
    <text evidence="2">The sequence shown here is derived from an EMBL/GenBank/DDBJ whole genome shotgun (WGS) entry which is preliminary data.</text>
</comment>
<feature type="compositionally biased region" description="Polar residues" evidence="1">
    <location>
        <begin position="59"/>
        <end position="75"/>
    </location>
</feature>
<feature type="region of interest" description="Disordered" evidence="1">
    <location>
        <begin position="56"/>
        <end position="80"/>
    </location>
</feature>
<accession>A0A5A7QF30</accession>
<feature type="region of interest" description="Disordered" evidence="1">
    <location>
        <begin position="1"/>
        <end position="30"/>
    </location>
</feature>
<sequence>MDINNATEVDNEAEKVPSVRDEELASEDEAEAKKLQEDFNETYAKAPEVMHCEIEKLKQSQQQKTNFPSADSSTPHPYHHTSKFDMAAMRESAVEWVLVHEHPFPIFVKDGFNLMLKREIPE</sequence>
<proteinExistence type="predicted"/>
<dbReference type="Proteomes" id="UP000325081">
    <property type="component" value="Unassembled WGS sequence"/>
</dbReference>
<dbReference type="EMBL" id="BKCP01006737">
    <property type="protein sequence ID" value="GER43869.1"/>
    <property type="molecule type" value="Genomic_DNA"/>
</dbReference>
<feature type="compositionally biased region" description="Basic and acidic residues" evidence="1">
    <location>
        <begin position="12"/>
        <end position="23"/>
    </location>
</feature>
<organism evidence="2 3">
    <name type="scientific">Striga asiatica</name>
    <name type="common">Asiatic witchweed</name>
    <name type="synonym">Buchnera asiatica</name>
    <dbReference type="NCBI Taxonomy" id="4170"/>
    <lineage>
        <taxon>Eukaryota</taxon>
        <taxon>Viridiplantae</taxon>
        <taxon>Streptophyta</taxon>
        <taxon>Embryophyta</taxon>
        <taxon>Tracheophyta</taxon>
        <taxon>Spermatophyta</taxon>
        <taxon>Magnoliopsida</taxon>
        <taxon>eudicotyledons</taxon>
        <taxon>Gunneridae</taxon>
        <taxon>Pentapetalae</taxon>
        <taxon>asterids</taxon>
        <taxon>lamiids</taxon>
        <taxon>Lamiales</taxon>
        <taxon>Orobanchaceae</taxon>
        <taxon>Buchnereae</taxon>
        <taxon>Striga</taxon>
    </lineage>
</organism>
<evidence type="ECO:0000256" key="1">
    <source>
        <dbReference type="SAM" id="MobiDB-lite"/>
    </source>
</evidence>
<gene>
    <name evidence="2" type="ORF">STAS_20741</name>
</gene>